<keyword evidence="7" id="KW-0378">Hydrolase</keyword>
<dbReference type="Bgee" id="ENSLOCG00000003475">
    <property type="expression patterns" value="Expressed in heart and 12 other cell types or tissues"/>
</dbReference>
<evidence type="ECO:0000256" key="1">
    <source>
        <dbReference type="ARBA" id="ARBA00000032"/>
    </source>
</evidence>
<reference evidence="16" key="3">
    <citation type="submission" date="2025-09" db="UniProtKB">
        <authorList>
            <consortium name="Ensembl"/>
        </authorList>
    </citation>
    <scope>IDENTIFICATION</scope>
</reference>
<keyword evidence="17" id="KW-1185">Reference proteome</keyword>
<evidence type="ECO:0000256" key="4">
    <source>
        <dbReference type="ARBA" id="ARBA00012646"/>
    </source>
</evidence>
<evidence type="ECO:0000256" key="15">
    <source>
        <dbReference type="SAM" id="Phobius"/>
    </source>
</evidence>
<comment type="catalytic activity">
    <reaction evidence="1">
        <text>a phosphate monoester + H2O = an alcohol + phosphate</text>
        <dbReference type="Rhea" id="RHEA:15017"/>
        <dbReference type="ChEBI" id="CHEBI:15377"/>
        <dbReference type="ChEBI" id="CHEBI:30879"/>
        <dbReference type="ChEBI" id="CHEBI:43474"/>
        <dbReference type="ChEBI" id="CHEBI:67140"/>
        <dbReference type="EC" id="3.1.3.2"/>
    </reaction>
</comment>
<evidence type="ECO:0000313" key="16">
    <source>
        <dbReference type="Ensembl" id="ENSLOCP00000004121.1"/>
    </source>
</evidence>
<dbReference type="GO" id="GO:0005765">
    <property type="term" value="C:lysosomal membrane"/>
    <property type="evidence" value="ECO:0007669"/>
    <property type="project" value="UniProtKB-SubCell"/>
</dbReference>
<dbReference type="InterPro" id="IPR029033">
    <property type="entry name" value="His_PPase_superfam"/>
</dbReference>
<evidence type="ECO:0000256" key="11">
    <source>
        <dbReference type="ARBA" id="ARBA00023180"/>
    </source>
</evidence>
<dbReference type="Pfam" id="PF00328">
    <property type="entry name" value="His_Phos_2"/>
    <property type="match status" value="1"/>
</dbReference>
<feature type="transmembrane region" description="Helical" evidence="15">
    <location>
        <begin position="391"/>
        <end position="412"/>
    </location>
</feature>
<dbReference type="GO" id="GO:0043202">
    <property type="term" value="C:lysosomal lumen"/>
    <property type="evidence" value="ECO:0007669"/>
    <property type="project" value="UniProtKB-SubCell"/>
</dbReference>
<evidence type="ECO:0000256" key="6">
    <source>
        <dbReference type="ARBA" id="ARBA00022729"/>
    </source>
</evidence>
<evidence type="ECO:0000256" key="3">
    <source>
        <dbReference type="ARBA" id="ARBA00005375"/>
    </source>
</evidence>
<dbReference type="PANTHER" id="PTHR11567">
    <property type="entry name" value="ACID PHOSPHATASE-RELATED"/>
    <property type="match status" value="1"/>
</dbReference>
<dbReference type="Proteomes" id="UP000018468">
    <property type="component" value="Linkage group LG23"/>
</dbReference>
<sequence length="416" mass="48421">FFKSDMLGQAQRMQIHFSLLLEVFVAIHAATGQRELKFVTLVYRHGDRSALRTYPSDPYQEDAWPQGFGQLTQEGMKQHFELGQFLRRRYRGFLSETYDWREIYVRSTDVDRTLMSAESNLAGMYPPKVPIFNSNISWQPIPIHTEPRATDKLLFYPKRNCPRYEVLRNETEDTNVYQKKTLENKQFFEFVKNNTKLKDISFRSVWKVYDTLFCESQHNMTLPSWVTQTVMDKLRDLSDFSLKALFSVHKRVEKARLQGGVLLGQIVRNLTKAARNDSALPKKMMVYSAHDTTIAALQSALDVFNKKQPPYASCHIFFLLKKSSTTFCTRTVAMFFRNESGRDPYPLKLSNCSQYCPLEDFKRITQSVIPENWEEECQLSRNQKSRDCNTVLVITVTVLALLCCLLATLILLQCRK</sequence>
<dbReference type="Ensembl" id="ENSLOCT00000004129.1">
    <property type="protein sequence ID" value="ENSLOCP00000004121.1"/>
    <property type="gene ID" value="ENSLOCG00000003475.1"/>
</dbReference>
<keyword evidence="5 15" id="KW-0812">Transmembrane</keyword>
<dbReference type="InterPro" id="IPR000560">
    <property type="entry name" value="His_Pase_clade-2"/>
</dbReference>
<dbReference type="PROSITE" id="PS00778">
    <property type="entry name" value="HIS_ACID_PHOSPHAT_2"/>
    <property type="match status" value="1"/>
</dbReference>
<evidence type="ECO:0000256" key="14">
    <source>
        <dbReference type="ARBA" id="ARBA00039422"/>
    </source>
</evidence>
<dbReference type="EC" id="3.1.3.2" evidence="4"/>
<comment type="similarity">
    <text evidence="3">Belongs to the histidine acid phosphatase family.</text>
</comment>
<evidence type="ECO:0000256" key="5">
    <source>
        <dbReference type="ARBA" id="ARBA00022692"/>
    </source>
</evidence>
<dbReference type="PROSITE" id="PS00616">
    <property type="entry name" value="HIS_ACID_PHOSPHAT_1"/>
    <property type="match status" value="1"/>
</dbReference>
<comment type="subcellular location">
    <subcellularLocation>
        <location evidence="2">Lysosome lumen</location>
    </subcellularLocation>
    <subcellularLocation>
        <location evidence="13">Lysosome membrane</location>
        <topology evidence="13">Single-pass membrane protein</topology>
        <orientation evidence="13">Lumenal side</orientation>
    </subcellularLocation>
</comment>
<dbReference type="GeneTree" id="ENSGT00940000158446"/>
<evidence type="ECO:0000256" key="10">
    <source>
        <dbReference type="ARBA" id="ARBA00023157"/>
    </source>
</evidence>
<keyword evidence="10" id="KW-1015">Disulfide bond</keyword>
<reference evidence="17" key="1">
    <citation type="submission" date="2011-12" db="EMBL/GenBank/DDBJ databases">
        <title>The Draft Genome of Lepisosteus oculatus.</title>
        <authorList>
            <consortium name="The Broad Institute Genome Assembly &amp; Analysis Group"/>
            <consortium name="Computational R&amp;D Group"/>
            <consortium name="and Sequencing Platform"/>
            <person name="Di Palma F."/>
            <person name="Alfoldi J."/>
            <person name="Johnson J."/>
            <person name="Berlin A."/>
            <person name="Gnerre S."/>
            <person name="Jaffe D."/>
            <person name="MacCallum I."/>
            <person name="Young S."/>
            <person name="Walker B.J."/>
            <person name="Lander E.S."/>
            <person name="Lindblad-Toh K."/>
        </authorList>
    </citation>
    <scope>NUCLEOTIDE SEQUENCE [LARGE SCALE GENOMIC DNA]</scope>
</reference>
<dbReference type="GO" id="GO:0005764">
    <property type="term" value="C:lysosome"/>
    <property type="evidence" value="ECO:0000318"/>
    <property type="project" value="GO_Central"/>
</dbReference>
<organism evidence="16 17">
    <name type="scientific">Lepisosteus oculatus</name>
    <name type="common">Spotted gar</name>
    <dbReference type="NCBI Taxonomy" id="7918"/>
    <lineage>
        <taxon>Eukaryota</taxon>
        <taxon>Metazoa</taxon>
        <taxon>Chordata</taxon>
        <taxon>Craniata</taxon>
        <taxon>Vertebrata</taxon>
        <taxon>Euteleostomi</taxon>
        <taxon>Actinopterygii</taxon>
        <taxon>Neopterygii</taxon>
        <taxon>Holostei</taxon>
        <taxon>Semionotiformes</taxon>
        <taxon>Lepisosteidae</taxon>
        <taxon>Lepisosteus</taxon>
    </lineage>
</organism>
<dbReference type="OMA" id="PRDKKVW"/>
<dbReference type="GO" id="GO:0003993">
    <property type="term" value="F:acid phosphatase activity"/>
    <property type="evidence" value="ECO:0000318"/>
    <property type="project" value="GO_Central"/>
</dbReference>
<keyword evidence="6" id="KW-0732">Signal</keyword>
<dbReference type="SUPFAM" id="SSF53254">
    <property type="entry name" value="Phosphoglycerate mutase-like"/>
    <property type="match status" value="1"/>
</dbReference>
<evidence type="ECO:0000256" key="13">
    <source>
        <dbReference type="ARBA" id="ARBA00037852"/>
    </source>
</evidence>
<keyword evidence="9 15" id="KW-0472">Membrane</keyword>
<reference evidence="16" key="2">
    <citation type="submission" date="2025-08" db="UniProtKB">
        <authorList>
            <consortium name="Ensembl"/>
        </authorList>
    </citation>
    <scope>IDENTIFICATION</scope>
</reference>
<dbReference type="eggNOG" id="KOG3720">
    <property type="taxonomic scope" value="Eukaryota"/>
</dbReference>
<dbReference type="InterPro" id="IPR050645">
    <property type="entry name" value="Histidine_acid_phosphatase"/>
</dbReference>
<evidence type="ECO:0000256" key="7">
    <source>
        <dbReference type="ARBA" id="ARBA00022801"/>
    </source>
</evidence>
<keyword evidence="8 15" id="KW-1133">Transmembrane helix</keyword>
<dbReference type="EMBL" id="AHAT01010558">
    <property type="status" value="NOT_ANNOTATED_CDS"/>
    <property type="molecule type" value="Genomic_DNA"/>
</dbReference>
<evidence type="ECO:0000256" key="8">
    <source>
        <dbReference type="ARBA" id="ARBA00022989"/>
    </source>
</evidence>
<dbReference type="STRING" id="7918.ENSLOCP00000004121"/>
<dbReference type="InterPro" id="IPR033379">
    <property type="entry name" value="Acid_Pase_AS"/>
</dbReference>
<keyword evidence="11" id="KW-0325">Glycoprotein</keyword>
<dbReference type="PANTHER" id="PTHR11567:SF180">
    <property type="entry name" value="LYSOSOMAL ACID PHOSPHATASE"/>
    <property type="match status" value="1"/>
</dbReference>
<evidence type="ECO:0000256" key="2">
    <source>
        <dbReference type="ARBA" id="ARBA00004227"/>
    </source>
</evidence>
<dbReference type="FunFam" id="3.40.50.1240:FF:000010">
    <property type="entry name" value="Prostatic acid phosphatase"/>
    <property type="match status" value="1"/>
</dbReference>
<evidence type="ECO:0000256" key="12">
    <source>
        <dbReference type="ARBA" id="ARBA00023228"/>
    </source>
</evidence>
<evidence type="ECO:0000256" key="9">
    <source>
        <dbReference type="ARBA" id="ARBA00023136"/>
    </source>
</evidence>
<dbReference type="AlphaFoldDB" id="W5M6W3"/>
<name>W5M6W3_LEPOC</name>
<dbReference type="Gene3D" id="3.40.50.1240">
    <property type="entry name" value="Phosphoglycerate mutase-like"/>
    <property type="match status" value="1"/>
</dbReference>
<dbReference type="InParanoid" id="W5M6W3"/>
<accession>W5M6W3</accession>
<protein>
    <recommendedName>
        <fullName evidence="14">Lysosomal acid phosphatase</fullName>
        <ecNumber evidence="4">3.1.3.2</ecNumber>
    </recommendedName>
</protein>
<dbReference type="HOGENOM" id="CLU_030431_1_1_1"/>
<dbReference type="CDD" id="cd07061">
    <property type="entry name" value="HP_HAP_like"/>
    <property type="match status" value="1"/>
</dbReference>
<proteinExistence type="inferred from homology"/>
<keyword evidence="12" id="KW-0458">Lysosome</keyword>
<evidence type="ECO:0000313" key="17">
    <source>
        <dbReference type="Proteomes" id="UP000018468"/>
    </source>
</evidence>